<keyword evidence="2" id="KW-0012">Acyltransferase</keyword>
<evidence type="ECO:0000259" key="3">
    <source>
        <dbReference type="PROSITE" id="PS51186"/>
    </source>
</evidence>
<dbReference type="Gene3D" id="3.40.630.30">
    <property type="match status" value="1"/>
</dbReference>
<feature type="domain" description="N-acetyltransferase" evidence="3">
    <location>
        <begin position="2"/>
        <end position="148"/>
    </location>
</feature>
<protein>
    <submittedName>
        <fullName evidence="4">Acetyltransferase (GNAT) family protein</fullName>
    </submittedName>
</protein>
<dbReference type="InterPro" id="IPR050832">
    <property type="entry name" value="Bact_Acetyltransf"/>
</dbReference>
<dbReference type="EMBL" id="FOHV01000008">
    <property type="protein sequence ID" value="SET09575.1"/>
    <property type="molecule type" value="Genomic_DNA"/>
</dbReference>
<name>A0A1I0BR78_9GAMM</name>
<evidence type="ECO:0000256" key="1">
    <source>
        <dbReference type="ARBA" id="ARBA00022679"/>
    </source>
</evidence>
<dbReference type="Pfam" id="PF00583">
    <property type="entry name" value="Acetyltransf_1"/>
    <property type="match status" value="1"/>
</dbReference>
<keyword evidence="1 4" id="KW-0808">Transferase</keyword>
<dbReference type="GO" id="GO:0016747">
    <property type="term" value="F:acyltransferase activity, transferring groups other than amino-acyl groups"/>
    <property type="evidence" value="ECO:0007669"/>
    <property type="project" value="InterPro"/>
</dbReference>
<dbReference type="OrthoDB" id="9792929at2"/>
<dbReference type="RefSeq" id="WP_093318932.1">
    <property type="nucleotide sequence ID" value="NZ_FOHV01000008.1"/>
</dbReference>
<organism evidence="4 5">
    <name type="scientific">Thorsellia anophelis DSM 18579</name>
    <dbReference type="NCBI Taxonomy" id="1123402"/>
    <lineage>
        <taxon>Bacteria</taxon>
        <taxon>Pseudomonadati</taxon>
        <taxon>Pseudomonadota</taxon>
        <taxon>Gammaproteobacteria</taxon>
        <taxon>Enterobacterales</taxon>
        <taxon>Thorselliaceae</taxon>
        <taxon>Thorsellia</taxon>
    </lineage>
</organism>
<dbReference type="PANTHER" id="PTHR43877:SF2">
    <property type="entry name" value="AMINOALKYLPHOSPHONATE N-ACETYLTRANSFERASE-RELATED"/>
    <property type="match status" value="1"/>
</dbReference>
<dbReference type="CDD" id="cd04301">
    <property type="entry name" value="NAT_SF"/>
    <property type="match status" value="1"/>
</dbReference>
<accession>A0A1I0BR78</accession>
<evidence type="ECO:0000313" key="4">
    <source>
        <dbReference type="EMBL" id="SET09575.1"/>
    </source>
</evidence>
<evidence type="ECO:0000256" key="2">
    <source>
        <dbReference type="ARBA" id="ARBA00023315"/>
    </source>
</evidence>
<dbReference type="STRING" id="1123402.SAMN02583745_01377"/>
<evidence type="ECO:0000313" key="5">
    <source>
        <dbReference type="Proteomes" id="UP000242642"/>
    </source>
</evidence>
<dbReference type="PROSITE" id="PS51186">
    <property type="entry name" value="GNAT"/>
    <property type="match status" value="1"/>
</dbReference>
<sequence>MISVKRATTQDVSLLIPIFNQYLLFYQQEIDLITQEKFLCDRLSHHESIIFIALKDEQIVGFTQIYPTFSSINLTTSLILNDLFVIESARKGGIARLLMDAAIRYGHEIKANGISLETAQDNAKAQALYESLGFEIDEKFIHYFLRLK</sequence>
<dbReference type="InterPro" id="IPR016181">
    <property type="entry name" value="Acyl_CoA_acyltransferase"/>
</dbReference>
<gene>
    <name evidence="4" type="ORF">SAMN02583745_01377</name>
</gene>
<dbReference type="Proteomes" id="UP000242642">
    <property type="component" value="Unassembled WGS sequence"/>
</dbReference>
<dbReference type="InterPro" id="IPR000182">
    <property type="entry name" value="GNAT_dom"/>
</dbReference>
<dbReference type="AlphaFoldDB" id="A0A1I0BR78"/>
<dbReference type="SUPFAM" id="SSF55729">
    <property type="entry name" value="Acyl-CoA N-acyltransferases (Nat)"/>
    <property type="match status" value="1"/>
</dbReference>
<dbReference type="PANTHER" id="PTHR43877">
    <property type="entry name" value="AMINOALKYLPHOSPHONATE N-ACETYLTRANSFERASE-RELATED-RELATED"/>
    <property type="match status" value="1"/>
</dbReference>
<proteinExistence type="predicted"/>
<reference evidence="5" key="1">
    <citation type="submission" date="2016-10" db="EMBL/GenBank/DDBJ databases">
        <authorList>
            <person name="Varghese N."/>
            <person name="Submissions S."/>
        </authorList>
    </citation>
    <scope>NUCLEOTIDE SEQUENCE [LARGE SCALE GENOMIC DNA]</scope>
    <source>
        <strain evidence="5">DSM 18579</strain>
    </source>
</reference>
<keyword evidence="5" id="KW-1185">Reference proteome</keyword>